<proteinExistence type="predicted"/>
<sequence>MPNENIPKLYHSGLLLTYYFMHLDGDADAARLQRFIAASVKNADRMQAYEKEGEAYNKAVEEFVKHPDVKDMGDGNYRFPSTMKAPVPPEFPFDCKPEELPFKELEILLEGRSKDALIKAVEAALQKKNLLVVGGVADSDR</sequence>
<dbReference type="AlphaFoldDB" id="A0A858RPE7"/>
<dbReference type="EMBL" id="CP051774">
    <property type="protein sequence ID" value="QJE97803.1"/>
    <property type="molecule type" value="Genomic_DNA"/>
</dbReference>
<reference evidence="1 2" key="1">
    <citation type="submission" date="2020-04" db="EMBL/GenBank/DDBJ databases">
        <title>Luteolibacter sp. G-1-1-1 isolated from soil.</title>
        <authorList>
            <person name="Dahal R.H."/>
        </authorList>
    </citation>
    <scope>NUCLEOTIDE SEQUENCE [LARGE SCALE GENOMIC DNA]</scope>
    <source>
        <strain evidence="1 2">G-1-1-1</strain>
    </source>
</reference>
<evidence type="ECO:0000313" key="2">
    <source>
        <dbReference type="Proteomes" id="UP000501812"/>
    </source>
</evidence>
<keyword evidence="2" id="KW-1185">Reference proteome</keyword>
<evidence type="ECO:0000313" key="1">
    <source>
        <dbReference type="EMBL" id="QJE97803.1"/>
    </source>
</evidence>
<dbReference type="Proteomes" id="UP000501812">
    <property type="component" value="Chromosome"/>
</dbReference>
<protein>
    <submittedName>
        <fullName evidence="1">Uncharacterized protein</fullName>
    </submittedName>
</protein>
<gene>
    <name evidence="1" type="ORF">HHL09_19120</name>
</gene>
<dbReference type="RefSeq" id="WP_169456229.1">
    <property type="nucleotide sequence ID" value="NZ_CP051774.1"/>
</dbReference>
<organism evidence="1 2">
    <name type="scientific">Luteolibacter luteus</name>
    <dbReference type="NCBI Taxonomy" id="2728835"/>
    <lineage>
        <taxon>Bacteria</taxon>
        <taxon>Pseudomonadati</taxon>
        <taxon>Verrucomicrobiota</taxon>
        <taxon>Verrucomicrobiia</taxon>
        <taxon>Verrucomicrobiales</taxon>
        <taxon>Verrucomicrobiaceae</taxon>
        <taxon>Luteolibacter</taxon>
    </lineage>
</organism>
<accession>A0A858RPE7</accession>
<name>A0A858RPE7_9BACT</name>
<dbReference type="KEGG" id="luo:HHL09_19120"/>